<evidence type="ECO:0000313" key="4">
    <source>
        <dbReference type="EMBL" id="GAT50733.1"/>
    </source>
</evidence>
<dbReference type="EMBL" id="DF846617">
    <property type="protein sequence ID" value="GAT50733.1"/>
    <property type="molecule type" value="Genomic_DNA"/>
</dbReference>
<evidence type="ECO:0000259" key="3">
    <source>
        <dbReference type="PROSITE" id="PS50878"/>
    </source>
</evidence>
<feature type="compositionally biased region" description="Polar residues" evidence="2">
    <location>
        <begin position="1270"/>
        <end position="1282"/>
    </location>
</feature>
<protein>
    <recommendedName>
        <fullName evidence="3">Reverse transcriptase domain-containing protein</fullName>
    </recommendedName>
</protein>
<accession>A0ABQ0LI23</accession>
<feature type="compositionally biased region" description="Low complexity" evidence="2">
    <location>
        <begin position="11"/>
        <end position="20"/>
    </location>
</feature>
<gene>
    <name evidence="4" type="ORF">MCHLO_07940</name>
</gene>
<keyword evidence="5" id="KW-1185">Reference proteome</keyword>
<evidence type="ECO:0000313" key="5">
    <source>
        <dbReference type="Proteomes" id="UP000815677"/>
    </source>
</evidence>
<dbReference type="Gene3D" id="3.30.420.10">
    <property type="entry name" value="Ribonuclease H-like superfamily/Ribonuclease H"/>
    <property type="match status" value="1"/>
</dbReference>
<name>A0ABQ0LI23_MYCCL</name>
<dbReference type="PROSITE" id="PS50878">
    <property type="entry name" value="RT_POL"/>
    <property type="match status" value="1"/>
</dbReference>
<feature type="domain" description="Reverse transcriptase" evidence="3">
    <location>
        <begin position="693"/>
        <end position="966"/>
    </location>
</feature>
<sequence>MNTHQQEHELPGTLGPPRRLLGGHGDVVPPLRPRLRAASINSRNRGETGPIPDFPTHGPADTGASAPAGSEFSEEQPAHHQRQDSSPSAERRGAGINNNQNGQRPRRNFSTGIPTDKESAPVFLSRKRKTQQQNNPKIRKNTRAVLNIEAINLNGRRQNGRDKWLDIPGYMKANRIGVLAVGETHLTQSEVEKIESSPSGKKLRIFNCPDPDEPTARTGVAIVLHRDFTNVEDITIHRLIPGRAILAKLRWHSNKTLTVLAVYAPADSLEANLAFWEHLRCKWLTEDLPVPDIELGDKNITLDKKDRYPERVEENDNAVLAVSKFRSLLDLRDGWREQNPDTREYTYASPRGTLARLDSITVSPDLLKRCSNWRIIDIGQISDHRAVGVTISAPGAPYFGKGRFAIPLWLLDDKEFMNYATVEGKAVEDIIDDGSAHPDELQLKYAEYKKKLVEKAIARAKEAQGALEQKKQLLQNQRHELLNPEIEGNAEPDPETQKLAAAAAAKLQKEIDSIKSRQVKRAQGKKKAKFFADSDRLTKLTMSQAKSAAPRDTITKLKRCDVSPEKVAKKSCDIAELMRDYHHDTQRDETENDPAAKTANIEVVMHFVEYRGDVPEMAELAIRLDEAAITASLCATKKNKATGGDGGPSELWQRLHHRFLRAKEEANRPRDPAKPAPILFNLTRLFTAVFNDIATRGVVQGTGFSDGWLCPIYKKGDPENVANYRPITVLNADYKIFTTALNTKLAKVAGRLINRDQAGFMKGRGIADQVFLTQSIIEYSEEELQNGVVVALDQEKAYDRISHRYLWRTLEKSGIPPEFIQTVKYLYEGAQTKVIVNGEVSSAFNITRGVRQGDPLSCLLFNIGIEPLAEMLRKSDLEGFKINELIGKVILSMYADDTTVYLRDTDDFSLLEEILQKWCVASSARFNIAKTELIPVGSPEYRAEFARTRQLNPDAAPIPDYIRVAVDGESTRLLSSQVGNGVDLNTIHNSALEKANSMLVKCDDSYPTLEMRRHFVQVAAGSMTQYKTQVDTMPPGIEKRLTKMISDFMNEGKAPLISRAMLESPISAGGKKIISIPARNAAVNVMKLRAYLNLDPETRAKWAFFADKILAKHRVKNSPIRDDAVYIPFIQTWTPVSRKVKGRKALHSSLAGMIKVANKYGVEMTAPAHKALLEMPLWHHYGQDTNKHQINNSPVHLCLCSHHGVSTVGEALAITARLVRTDHETNEHCPCDPCTEDRGRECLDPHRCATAVLSRLSLLGCEWDPRRIAPTSNTPQDQGSGTDSEDDLPVVFSKPPAPMSLTDSIRIFTKRDKRTSRWPQPLPTATRPTQPVSFYVDVTAWSGRNGNSRIGIGIHSPDDHRVCRSIRIPVGSETTVTTAEYLAIVLCCQLVHPHTPISVFLRRPTILREIKKISKLSDSGFIGVKDKEQRMALAANLMRRTASSTFYHVASPSQSEAELLNEARVLANAGAERSSTHVALATTAIREHEEIPTRPATDEKVEIARRYVFEETGKMPSAESIWRSLKSRDIDARQRNFLWKLTHNAFRVGHYWTHIPECGDRAICDTCEVEESMEHILFECKRPGQAEMWALAKSVWSLARDDWQKPSLGGLLGCALVRHTTAEGKPDTAADRLHRILIPETAYQIWTSRCDSVIARGGELLAPAEAHNVLRGKFLERIKLDSFLTRTYVKQRPLLDPKLVRATWGGVLAGDRTRDWLRDTTEVLVGIGPYGAPGPPT</sequence>
<proteinExistence type="predicted"/>
<dbReference type="CDD" id="cd01650">
    <property type="entry name" value="RT_nLTR_like"/>
    <property type="match status" value="1"/>
</dbReference>
<dbReference type="InterPro" id="IPR036397">
    <property type="entry name" value="RNaseH_sf"/>
</dbReference>
<organism evidence="4 5">
    <name type="scientific">Mycena chlorophos</name>
    <name type="common">Agaric fungus</name>
    <name type="synonym">Agaricus chlorophos</name>
    <dbReference type="NCBI Taxonomy" id="658473"/>
    <lineage>
        <taxon>Eukaryota</taxon>
        <taxon>Fungi</taxon>
        <taxon>Dikarya</taxon>
        <taxon>Basidiomycota</taxon>
        <taxon>Agaricomycotina</taxon>
        <taxon>Agaricomycetes</taxon>
        <taxon>Agaricomycetidae</taxon>
        <taxon>Agaricales</taxon>
        <taxon>Marasmiineae</taxon>
        <taxon>Mycenaceae</taxon>
        <taxon>Mycena</taxon>
    </lineage>
</organism>
<evidence type="ECO:0000256" key="1">
    <source>
        <dbReference type="SAM" id="Coils"/>
    </source>
</evidence>
<dbReference type="Pfam" id="PF00078">
    <property type="entry name" value="RVT_1"/>
    <property type="match status" value="1"/>
</dbReference>
<dbReference type="PANTHER" id="PTHR19446">
    <property type="entry name" value="REVERSE TRANSCRIPTASES"/>
    <property type="match status" value="1"/>
</dbReference>
<dbReference type="Gene3D" id="3.60.10.10">
    <property type="entry name" value="Endonuclease/exonuclease/phosphatase"/>
    <property type="match status" value="1"/>
</dbReference>
<feature type="compositionally biased region" description="Basic and acidic residues" evidence="2">
    <location>
        <begin position="1"/>
        <end position="10"/>
    </location>
</feature>
<feature type="region of interest" description="Disordered" evidence="2">
    <location>
        <begin position="1267"/>
        <end position="1295"/>
    </location>
</feature>
<keyword evidence="1" id="KW-0175">Coiled coil</keyword>
<evidence type="ECO:0000256" key="2">
    <source>
        <dbReference type="SAM" id="MobiDB-lite"/>
    </source>
</evidence>
<dbReference type="InterPro" id="IPR043502">
    <property type="entry name" value="DNA/RNA_pol_sf"/>
</dbReference>
<feature type="region of interest" description="Disordered" evidence="2">
    <location>
        <begin position="1"/>
        <end position="137"/>
    </location>
</feature>
<dbReference type="SUPFAM" id="SSF56672">
    <property type="entry name" value="DNA/RNA polymerases"/>
    <property type="match status" value="1"/>
</dbReference>
<feature type="coiled-coil region" evidence="1">
    <location>
        <begin position="453"/>
        <end position="480"/>
    </location>
</feature>
<feature type="compositionally biased region" description="Basic and acidic residues" evidence="2">
    <location>
        <begin position="76"/>
        <end position="93"/>
    </location>
</feature>
<dbReference type="SUPFAM" id="SSF56219">
    <property type="entry name" value="DNase I-like"/>
    <property type="match status" value="1"/>
</dbReference>
<dbReference type="InterPro" id="IPR036691">
    <property type="entry name" value="Endo/exonu/phosph_ase_sf"/>
</dbReference>
<reference evidence="4" key="1">
    <citation type="submission" date="2014-09" db="EMBL/GenBank/DDBJ databases">
        <title>Genome sequence of the luminous mushroom Mycena chlorophos for searching fungal bioluminescence genes.</title>
        <authorList>
            <person name="Tanaka Y."/>
            <person name="Kasuga D."/>
            <person name="Oba Y."/>
            <person name="Hase S."/>
            <person name="Sato K."/>
            <person name="Oba Y."/>
            <person name="Sakakibara Y."/>
        </authorList>
    </citation>
    <scope>NUCLEOTIDE SEQUENCE</scope>
</reference>
<dbReference type="InterPro" id="IPR000477">
    <property type="entry name" value="RT_dom"/>
</dbReference>
<dbReference type="Proteomes" id="UP000815677">
    <property type="component" value="Unassembled WGS sequence"/>
</dbReference>